<dbReference type="AlphaFoldDB" id="A0A7W9LEE4"/>
<evidence type="ECO:0000256" key="4">
    <source>
        <dbReference type="ARBA" id="ARBA00023004"/>
    </source>
</evidence>
<dbReference type="GO" id="GO:0020037">
    <property type="term" value="F:heme binding"/>
    <property type="evidence" value="ECO:0007669"/>
    <property type="project" value="InterPro"/>
</dbReference>
<reference evidence="7 8" key="1">
    <citation type="submission" date="2020-08" db="EMBL/GenBank/DDBJ databases">
        <title>Sequencing the genomes of 1000 actinobacteria strains.</title>
        <authorList>
            <person name="Klenk H.-P."/>
        </authorList>
    </citation>
    <scope>NUCLEOTIDE SEQUENCE [LARGE SCALE GENOMIC DNA]</scope>
    <source>
        <strain evidence="7 8">DSM 45507</strain>
    </source>
</reference>
<keyword evidence="2" id="KW-0813">Transport</keyword>
<dbReference type="GO" id="GO:0005344">
    <property type="term" value="F:oxygen carrier activity"/>
    <property type="evidence" value="ECO:0007669"/>
    <property type="project" value="UniProtKB-KW"/>
</dbReference>
<dbReference type="GO" id="GO:0046872">
    <property type="term" value="F:metal ion binding"/>
    <property type="evidence" value="ECO:0007669"/>
    <property type="project" value="UniProtKB-KW"/>
</dbReference>
<keyword evidence="4" id="KW-0408">Iron</keyword>
<dbReference type="EMBL" id="JACHMB010000001">
    <property type="protein sequence ID" value="MBB5780598.1"/>
    <property type="molecule type" value="Genomic_DNA"/>
</dbReference>
<feature type="compositionally biased region" description="Basic residues" evidence="5">
    <location>
        <begin position="221"/>
        <end position="242"/>
    </location>
</feature>
<dbReference type="PROSITE" id="PS51384">
    <property type="entry name" value="FAD_FR"/>
    <property type="match status" value="1"/>
</dbReference>
<name>A0A7W9LEE4_9ACTN</name>
<evidence type="ECO:0000313" key="8">
    <source>
        <dbReference type="Proteomes" id="UP000579153"/>
    </source>
</evidence>
<feature type="region of interest" description="Disordered" evidence="5">
    <location>
        <begin position="160"/>
        <end position="242"/>
    </location>
</feature>
<dbReference type="PANTHER" id="PTHR43396">
    <property type="entry name" value="FLAVOHEMOPROTEIN"/>
    <property type="match status" value="1"/>
</dbReference>
<evidence type="ECO:0000256" key="3">
    <source>
        <dbReference type="ARBA" id="ARBA00022723"/>
    </source>
</evidence>
<dbReference type="GO" id="GO:0071500">
    <property type="term" value="P:cellular response to nitrosative stress"/>
    <property type="evidence" value="ECO:0007669"/>
    <property type="project" value="TreeGrafter"/>
</dbReference>
<feature type="domain" description="FAD-binding FR-type" evidence="6">
    <location>
        <begin position="61"/>
        <end position="168"/>
    </location>
</feature>
<protein>
    <recommendedName>
        <fullName evidence="6">FAD-binding FR-type domain-containing protein</fullName>
    </recommendedName>
</protein>
<keyword evidence="2" id="KW-0561">Oxygen transport</keyword>
<dbReference type="GO" id="GO:0046210">
    <property type="term" value="P:nitric oxide catabolic process"/>
    <property type="evidence" value="ECO:0007669"/>
    <property type="project" value="TreeGrafter"/>
</dbReference>
<evidence type="ECO:0000256" key="2">
    <source>
        <dbReference type="ARBA" id="ARBA00022621"/>
    </source>
</evidence>
<gene>
    <name evidence="7" type="ORF">HD596_007354</name>
</gene>
<dbReference type="Gene3D" id="2.40.30.10">
    <property type="entry name" value="Translation factors"/>
    <property type="match status" value="1"/>
</dbReference>
<feature type="compositionally biased region" description="Basic residues" evidence="5">
    <location>
        <begin position="160"/>
        <end position="182"/>
    </location>
</feature>
<evidence type="ECO:0000256" key="5">
    <source>
        <dbReference type="SAM" id="MobiDB-lite"/>
    </source>
</evidence>
<keyword evidence="1" id="KW-0349">Heme</keyword>
<dbReference type="InterPro" id="IPR017938">
    <property type="entry name" value="Riboflavin_synthase-like_b-brl"/>
</dbReference>
<dbReference type="PANTHER" id="PTHR43396:SF3">
    <property type="entry name" value="FLAVOHEMOPROTEIN"/>
    <property type="match status" value="1"/>
</dbReference>
<keyword evidence="8" id="KW-1185">Reference proteome</keyword>
<dbReference type="Gene3D" id="1.10.490.10">
    <property type="entry name" value="Globins"/>
    <property type="match status" value="1"/>
</dbReference>
<dbReference type="InterPro" id="IPR009050">
    <property type="entry name" value="Globin-like_sf"/>
</dbReference>
<evidence type="ECO:0000256" key="1">
    <source>
        <dbReference type="ARBA" id="ARBA00022617"/>
    </source>
</evidence>
<keyword evidence="3" id="KW-0479">Metal-binding</keyword>
<sequence length="242" mass="26479">MTEDQYVIVHKYLFGAIAEVLGDAVTPAVAAAWDEVYWLMAGALIAVEARLYADAGARPGDTWRRWRVVERREETADAMSLVLRPVGAAPAPPARPGQYVSVRVRMPDGVRQLRQYTLSGHGTDGLRRIMVKRVGEGEVSGLLHATAKEGDELTPVRAVRRRGARRRRGPARARLGGHRLHPDHRDAGAPGPHRRHPPGPGAARRPFPGRPRPALAVHAGGARRAHRGRGRAARHPLRGVRP</sequence>
<accession>A0A7W9LEE4</accession>
<dbReference type="GO" id="GO:0051537">
    <property type="term" value="F:2 iron, 2 sulfur cluster binding"/>
    <property type="evidence" value="ECO:0007669"/>
    <property type="project" value="UniProtKB-KW"/>
</dbReference>
<dbReference type="GO" id="GO:0008941">
    <property type="term" value="F:nitric oxide dioxygenase NAD(P)H activity"/>
    <property type="evidence" value="ECO:0007669"/>
    <property type="project" value="TreeGrafter"/>
</dbReference>
<dbReference type="InterPro" id="IPR017927">
    <property type="entry name" value="FAD-bd_FR_type"/>
</dbReference>
<proteinExistence type="predicted"/>
<dbReference type="GO" id="GO:0071949">
    <property type="term" value="F:FAD binding"/>
    <property type="evidence" value="ECO:0007669"/>
    <property type="project" value="TreeGrafter"/>
</dbReference>
<dbReference type="GO" id="GO:0019825">
    <property type="term" value="F:oxygen binding"/>
    <property type="evidence" value="ECO:0007669"/>
    <property type="project" value="InterPro"/>
</dbReference>
<organism evidence="7 8">
    <name type="scientific">Nonomuraea jabiensis</name>
    <dbReference type="NCBI Taxonomy" id="882448"/>
    <lineage>
        <taxon>Bacteria</taxon>
        <taxon>Bacillati</taxon>
        <taxon>Actinomycetota</taxon>
        <taxon>Actinomycetes</taxon>
        <taxon>Streptosporangiales</taxon>
        <taxon>Streptosporangiaceae</taxon>
        <taxon>Nonomuraea</taxon>
    </lineage>
</organism>
<dbReference type="InterPro" id="IPR012292">
    <property type="entry name" value="Globin/Proto"/>
</dbReference>
<evidence type="ECO:0000313" key="7">
    <source>
        <dbReference type="EMBL" id="MBB5780598.1"/>
    </source>
</evidence>
<dbReference type="SUPFAM" id="SSF46458">
    <property type="entry name" value="Globin-like"/>
    <property type="match status" value="1"/>
</dbReference>
<feature type="compositionally biased region" description="Low complexity" evidence="5">
    <location>
        <begin position="201"/>
        <end position="220"/>
    </location>
</feature>
<comment type="caution">
    <text evidence="7">The sequence shown here is derived from an EMBL/GenBank/DDBJ whole genome shotgun (WGS) entry which is preliminary data.</text>
</comment>
<evidence type="ECO:0000259" key="6">
    <source>
        <dbReference type="PROSITE" id="PS51384"/>
    </source>
</evidence>
<dbReference type="Proteomes" id="UP000579153">
    <property type="component" value="Unassembled WGS sequence"/>
</dbReference>
<dbReference type="SUPFAM" id="SSF63380">
    <property type="entry name" value="Riboflavin synthase domain-like"/>
    <property type="match status" value="1"/>
</dbReference>